<dbReference type="Gene3D" id="2.40.260.10">
    <property type="entry name" value="Sortase"/>
    <property type="match status" value="1"/>
</dbReference>
<proteinExistence type="predicted"/>
<dbReference type="SUPFAM" id="SSF63817">
    <property type="entry name" value="Sortase"/>
    <property type="match status" value="1"/>
</dbReference>
<reference evidence="2 3" key="1">
    <citation type="submission" date="2017-06" db="EMBL/GenBank/DDBJ databases">
        <authorList>
            <person name="Kim H.J."/>
            <person name="Triplett B.A."/>
        </authorList>
    </citation>
    <scope>NUCLEOTIDE SEQUENCE [LARGE SCALE GENOMIC DNA]</scope>
    <source>
        <strain evidence="2 3">CGMCC 4.1858</strain>
    </source>
</reference>
<dbReference type="GO" id="GO:0016787">
    <property type="term" value="F:hydrolase activity"/>
    <property type="evidence" value="ECO:0007669"/>
    <property type="project" value="UniProtKB-KW"/>
</dbReference>
<dbReference type="EMBL" id="FZOF01000012">
    <property type="protein sequence ID" value="SNT00538.1"/>
    <property type="molecule type" value="Genomic_DNA"/>
</dbReference>
<dbReference type="RefSeq" id="WP_089225844.1">
    <property type="nucleotide sequence ID" value="NZ_FZOF01000012.1"/>
</dbReference>
<protein>
    <submittedName>
        <fullName evidence="2">Sortase family protein</fullName>
    </submittedName>
</protein>
<dbReference type="Proteomes" id="UP000198280">
    <property type="component" value="Unassembled WGS sequence"/>
</dbReference>
<organism evidence="2 3">
    <name type="scientific">Actinacidiphila glaucinigra</name>
    <dbReference type="NCBI Taxonomy" id="235986"/>
    <lineage>
        <taxon>Bacteria</taxon>
        <taxon>Bacillati</taxon>
        <taxon>Actinomycetota</taxon>
        <taxon>Actinomycetes</taxon>
        <taxon>Kitasatosporales</taxon>
        <taxon>Streptomycetaceae</taxon>
        <taxon>Actinacidiphila</taxon>
    </lineage>
</organism>
<gene>
    <name evidence="2" type="ORF">SAMN05216252_11272</name>
</gene>
<accession>A0A239J4X8</accession>
<dbReference type="OrthoDB" id="525039at2"/>
<evidence type="ECO:0000256" key="1">
    <source>
        <dbReference type="ARBA" id="ARBA00022801"/>
    </source>
</evidence>
<dbReference type="AlphaFoldDB" id="A0A239J4X8"/>
<dbReference type="InterPro" id="IPR005754">
    <property type="entry name" value="Sortase"/>
</dbReference>
<dbReference type="NCBIfam" id="NF033748">
    <property type="entry name" value="class_F_sortase"/>
    <property type="match status" value="1"/>
</dbReference>
<evidence type="ECO:0000313" key="3">
    <source>
        <dbReference type="Proteomes" id="UP000198280"/>
    </source>
</evidence>
<keyword evidence="3" id="KW-1185">Reference proteome</keyword>
<name>A0A239J4X8_9ACTN</name>
<dbReference type="InterPro" id="IPR023365">
    <property type="entry name" value="Sortase_dom-sf"/>
</dbReference>
<dbReference type="Pfam" id="PF04203">
    <property type="entry name" value="Sortase"/>
    <property type="match status" value="1"/>
</dbReference>
<evidence type="ECO:0000313" key="2">
    <source>
        <dbReference type="EMBL" id="SNT00538.1"/>
    </source>
</evidence>
<keyword evidence="1" id="KW-0378">Hydrolase</keyword>
<sequence>MQARTVAALAAAVVLSAAWLKGYVHPGLPGSGIGAPAPAATAGAAGRPAQVYAAHTPLPPARPLRIDIRSAGIHAKLVERGLTADGAVDPPPFSTPDVAGWYGRGPAPGDAGAALIVGHVDTRSKAAVFYALSTVTQGDLVEVTRSDGSVAEFAVEGVEIVDKTGFRADRVYGSGVRPELRLITCGGTFDHATQSYSANVVVYAALTGSHTRA</sequence>
<dbReference type="CDD" id="cd05829">
    <property type="entry name" value="Sortase_F"/>
    <property type="match status" value="1"/>
</dbReference>
<dbReference type="InterPro" id="IPR042001">
    <property type="entry name" value="Sortase_F"/>
</dbReference>